<sequence length="92" mass="10627">MKKFQLTLLFCSIYSFLMACPVCERNQPKIFRGWAHGTMPKSDLEYVLVLAIFLISVIALILFIKMLIKPGENQADHIKRGILNPENYEPKK</sequence>
<protein>
    <submittedName>
        <fullName evidence="2">Uncharacterized protein</fullName>
    </submittedName>
</protein>
<keyword evidence="1" id="KW-1133">Transmembrane helix</keyword>
<evidence type="ECO:0000256" key="1">
    <source>
        <dbReference type="SAM" id="Phobius"/>
    </source>
</evidence>
<keyword evidence="1" id="KW-0472">Membrane</keyword>
<dbReference type="PROSITE" id="PS51257">
    <property type="entry name" value="PROKAR_LIPOPROTEIN"/>
    <property type="match status" value="1"/>
</dbReference>
<dbReference type="AlphaFoldDB" id="A0A8H9G068"/>
<keyword evidence="1" id="KW-0812">Transmembrane</keyword>
<dbReference type="EMBL" id="BMKM01000004">
    <property type="protein sequence ID" value="GGE22281.1"/>
    <property type="molecule type" value="Genomic_DNA"/>
</dbReference>
<feature type="transmembrane region" description="Helical" evidence="1">
    <location>
        <begin position="46"/>
        <end position="64"/>
    </location>
</feature>
<dbReference type="RefSeq" id="WP_182499291.1">
    <property type="nucleotide sequence ID" value="NZ_BMKM01000004.1"/>
</dbReference>
<organism evidence="2 3">
    <name type="scientific">Sphingobacterium cellulitidis</name>
    <dbReference type="NCBI Taxonomy" id="1768011"/>
    <lineage>
        <taxon>Bacteria</taxon>
        <taxon>Pseudomonadati</taxon>
        <taxon>Bacteroidota</taxon>
        <taxon>Sphingobacteriia</taxon>
        <taxon>Sphingobacteriales</taxon>
        <taxon>Sphingobacteriaceae</taxon>
        <taxon>Sphingobacterium</taxon>
    </lineage>
</organism>
<reference evidence="2" key="2">
    <citation type="submission" date="2020-09" db="EMBL/GenBank/DDBJ databases">
        <authorList>
            <person name="Sun Q."/>
            <person name="Zhou Y."/>
        </authorList>
    </citation>
    <scope>NUCLEOTIDE SEQUENCE</scope>
    <source>
        <strain evidence="2">CGMCC 1.15966</strain>
    </source>
</reference>
<evidence type="ECO:0000313" key="2">
    <source>
        <dbReference type="EMBL" id="GGE22281.1"/>
    </source>
</evidence>
<evidence type="ECO:0000313" key="3">
    <source>
        <dbReference type="Proteomes" id="UP000614460"/>
    </source>
</evidence>
<comment type="caution">
    <text evidence="2">The sequence shown here is derived from an EMBL/GenBank/DDBJ whole genome shotgun (WGS) entry which is preliminary data.</text>
</comment>
<reference evidence="2" key="1">
    <citation type="journal article" date="2014" name="Int. J. Syst. Evol. Microbiol.">
        <title>Complete genome sequence of Corynebacterium casei LMG S-19264T (=DSM 44701T), isolated from a smear-ripened cheese.</title>
        <authorList>
            <consortium name="US DOE Joint Genome Institute (JGI-PGF)"/>
            <person name="Walter F."/>
            <person name="Albersmeier A."/>
            <person name="Kalinowski J."/>
            <person name="Ruckert C."/>
        </authorList>
    </citation>
    <scope>NUCLEOTIDE SEQUENCE</scope>
    <source>
        <strain evidence="2">CGMCC 1.15966</strain>
    </source>
</reference>
<dbReference type="Proteomes" id="UP000614460">
    <property type="component" value="Unassembled WGS sequence"/>
</dbReference>
<gene>
    <name evidence="2" type="ORF">GCM10011516_19950</name>
</gene>
<proteinExistence type="predicted"/>
<keyword evidence="3" id="KW-1185">Reference proteome</keyword>
<name>A0A8H9G068_9SPHI</name>
<accession>A0A8H9G068</accession>